<evidence type="ECO:0000313" key="9">
    <source>
        <dbReference type="EMBL" id="PYZ97936.1"/>
    </source>
</evidence>
<keyword evidence="2" id="KW-0749">Sporulation</keyword>
<reference evidence="9 10" key="1">
    <citation type="submission" date="2017-10" db="EMBL/GenBank/DDBJ databases">
        <title>Bacillus sp. nov., a halophilic bacterium isolated from a Yangshapao Lake.</title>
        <authorList>
            <person name="Wang H."/>
        </authorList>
    </citation>
    <scope>NUCLEOTIDE SEQUENCE [LARGE SCALE GENOMIC DNA]</scope>
    <source>
        <strain evidence="9 10">YSP-3</strain>
    </source>
</reference>
<dbReference type="GO" id="GO:0006352">
    <property type="term" value="P:DNA-templated transcription initiation"/>
    <property type="evidence" value="ECO:0007669"/>
    <property type="project" value="InterPro"/>
</dbReference>
<dbReference type="InterPro" id="IPR014200">
    <property type="entry name" value="RNA_pol_sigma-E"/>
</dbReference>
<name>A0A2W0HAV9_9BACI</name>
<dbReference type="CDD" id="cd06171">
    <property type="entry name" value="Sigma70_r4"/>
    <property type="match status" value="1"/>
</dbReference>
<dbReference type="SUPFAM" id="SSF88659">
    <property type="entry name" value="Sigma3 and sigma4 domains of RNA polymerase sigma factors"/>
    <property type="match status" value="1"/>
</dbReference>
<evidence type="ECO:0000256" key="2">
    <source>
        <dbReference type="ARBA" id="ARBA00022969"/>
    </source>
</evidence>
<feature type="domain" description="HTH cro/C1-type" evidence="8">
    <location>
        <begin position="207"/>
        <end position="227"/>
    </location>
</feature>
<dbReference type="InterPro" id="IPR050813">
    <property type="entry name" value="Sigma-70_Factor"/>
</dbReference>
<dbReference type="Pfam" id="PF04542">
    <property type="entry name" value="Sigma70_r2"/>
    <property type="match status" value="1"/>
</dbReference>
<keyword evidence="10" id="KW-1185">Reference proteome</keyword>
<keyword evidence="6 7" id="KW-0804">Transcription</keyword>
<dbReference type="InterPro" id="IPR000943">
    <property type="entry name" value="RNA_pol_sigma70"/>
</dbReference>
<proteinExistence type="inferred from homology"/>
<dbReference type="PROSITE" id="PS00715">
    <property type="entry name" value="SIGMA70_1"/>
    <property type="match status" value="1"/>
</dbReference>
<dbReference type="Proteomes" id="UP000248066">
    <property type="component" value="Unassembled WGS sequence"/>
</dbReference>
<dbReference type="PRINTS" id="PR00046">
    <property type="entry name" value="SIGMA70FCT"/>
</dbReference>
<keyword evidence="4 7" id="KW-0731">Sigma factor</keyword>
<dbReference type="InterPro" id="IPR007627">
    <property type="entry name" value="RNA_pol_sigma70_r2"/>
</dbReference>
<dbReference type="NCBIfam" id="TIGR02835">
    <property type="entry name" value="spore_sigmaE"/>
    <property type="match status" value="1"/>
</dbReference>
<dbReference type="Pfam" id="PF04545">
    <property type="entry name" value="Sigma70_r4"/>
    <property type="match status" value="1"/>
</dbReference>
<dbReference type="PANTHER" id="PTHR30376">
    <property type="entry name" value="SIGMA FACTOR RPOH HEAT SHOCK RELATED"/>
    <property type="match status" value="1"/>
</dbReference>
<dbReference type="SUPFAM" id="SSF88946">
    <property type="entry name" value="Sigma2 domain of RNA polymerase sigma factors"/>
    <property type="match status" value="1"/>
</dbReference>
<dbReference type="AlphaFoldDB" id="A0A2W0HAV9"/>
<dbReference type="EMBL" id="PDOF01000001">
    <property type="protein sequence ID" value="PYZ97936.1"/>
    <property type="molecule type" value="Genomic_DNA"/>
</dbReference>
<dbReference type="InterPro" id="IPR013325">
    <property type="entry name" value="RNA_pol_sigma_r2"/>
</dbReference>
<dbReference type="PANTHER" id="PTHR30376:SF3">
    <property type="entry name" value="RNA POLYMERASE SIGMA FACTOR RPOH"/>
    <property type="match status" value="1"/>
</dbReference>
<comment type="function">
    <text evidence="7">Sigma factors are initiation factors that promote the attachment of RNA polymerase to specific initiation sites and are then released.</text>
</comment>
<dbReference type="InterPro" id="IPR014284">
    <property type="entry name" value="RNA_pol_sigma-70_dom"/>
</dbReference>
<evidence type="ECO:0000256" key="4">
    <source>
        <dbReference type="ARBA" id="ARBA00023082"/>
    </source>
</evidence>
<keyword evidence="5 7" id="KW-0238">DNA-binding</keyword>
<dbReference type="Gene3D" id="1.10.10.10">
    <property type="entry name" value="Winged helix-like DNA-binding domain superfamily/Winged helix DNA-binding domain"/>
    <property type="match status" value="1"/>
</dbReference>
<protein>
    <recommendedName>
        <fullName evidence="7">RNA polymerase sigma factor</fullName>
    </recommendedName>
</protein>
<comment type="similarity">
    <text evidence="1 7">Belongs to the sigma-70 factor family.</text>
</comment>
<sequence>MMLKILLMKIRLWWYKLLIKFGVKSDEVFYIGGSEALPPPLTKEEEAHLLKKLPSGDEAVRSMLIERNLRLVVYIARKFENTGINIEDLISIGTIGLIKAVNTFDPEKKIKLATYASRCIENEILMYLRRNNKIRSEVSFDEPLNIDWDGNELLLSDVLGTEEDIITRGIEDRVDRKLLVKALETLSSREKQIMELRFGLAGGEEKTQKDVADLLGISQSYISRLEKRIIKRLRKEFNKMV</sequence>
<dbReference type="InterPro" id="IPR007630">
    <property type="entry name" value="RNA_pol_sigma70_r4"/>
</dbReference>
<dbReference type="PROSITE" id="PS00716">
    <property type="entry name" value="SIGMA70_2"/>
    <property type="match status" value="1"/>
</dbReference>
<evidence type="ECO:0000313" key="10">
    <source>
        <dbReference type="Proteomes" id="UP000248066"/>
    </source>
</evidence>
<dbReference type="Gene3D" id="1.20.120.1810">
    <property type="match status" value="1"/>
</dbReference>
<dbReference type="PIRSF" id="PIRSF000770">
    <property type="entry name" value="RNA_pol_sigma-SigE/K"/>
    <property type="match status" value="1"/>
</dbReference>
<evidence type="ECO:0000256" key="1">
    <source>
        <dbReference type="ARBA" id="ARBA00007788"/>
    </source>
</evidence>
<dbReference type="OrthoDB" id="9809557at2"/>
<evidence type="ECO:0000259" key="8">
    <source>
        <dbReference type="PROSITE" id="PS50943"/>
    </source>
</evidence>
<dbReference type="GO" id="GO:0003677">
    <property type="term" value="F:DNA binding"/>
    <property type="evidence" value="ECO:0007669"/>
    <property type="project" value="UniProtKB-KW"/>
</dbReference>
<dbReference type="GO" id="GO:0030435">
    <property type="term" value="P:sporulation resulting in formation of a cellular spore"/>
    <property type="evidence" value="ECO:0007669"/>
    <property type="project" value="UniProtKB-KW"/>
</dbReference>
<evidence type="ECO:0000256" key="7">
    <source>
        <dbReference type="RuleBase" id="RU362124"/>
    </source>
</evidence>
<dbReference type="InterPro" id="IPR001387">
    <property type="entry name" value="Cro/C1-type_HTH"/>
</dbReference>
<dbReference type="NCBIfam" id="NF004471">
    <property type="entry name" value="PRK05803.1"/>
    <property type="match status" value="1"/>
</dbReference>
<dbReference type="PROSITE" id="PS50943">
    <property type="entry name" value="HTH_CROC1"/>
    <property type="match status" value="1"/>
</dbReference>
<comment type="caution">
    <text evidence="9">The sequence shown here is derived from an EMBL/GenBank/DDBJ whole genome shotgun (WGS) entry which is preliminary data.</text>
</comment>
<dbReference type="NCBIfam" id="NF006158">
    <property type="entry name" value="PRK08301.1"/>
    <property type="match status" value="1"/>
</dbReference>
<evidence type="ECO:0000256" key="5">
    <source>
        <dbReference type="ARBA" id="ARBA00023125"/>
    </source>
</evidence>
<evidence type="ECO:0000256" key="3">
    <source>
        <dbReference type="ARBA" id="ARBA00023015"/>
    </source>
</evidence>
<dbReference type="InterPro" id="IPR036388">
    <property type="entry name" value="WH-like_DNA-bd_sf"/>
</dbReference>
<dbReference type="GO" id="GO:0016987">
    <property type="term" value="F:sigma factor activity"/>
    <property type="evidence" value="ECO:0007669"/>
    <property type="project" value="UniProtKB-KW"/>
</dbReference>
<organism evidence="9 10">
    <name type="scientific">Alteribacter lacisalsi</name>
    <dbReference type="NCBI Taxonomy" id="2045244"/>
    <lineage>
        <taxon>Bacteria</taxon>
        <taxon>Bacillati</taxon>
        <taxon>Bacillota</taxon>
        <taxon>Bacilli</taxon>
        <taxon>Bacillales</taxon>
        <taxon>Bacillaceae</taxon>
        <taxon>Alteribacter</taxon>
    </lineage>
</organism>
<dbReference type="FunFam" id="1.10.10.10:FF:000202">
    <property type="entry name" value="RNA polymerase sigma factor"/>
    <property type="match status" value="1"/>
</dbReference>
<gene>
    <name evidence="9" type="ORF">CR205_04895</name>
</gene>
<dbReference type="NCBIfam" id="TIGR02937">
    <property type="entry name" value="sigma70-ECF"/>
    <property type="match status" value="1"/>
</dbReference>
<dbReference type="InterPro" id="IPR013324">
    <property type="entry name" value="RNA_pol_sigma_r3/r4-like"/>
</dbReference>
<keyword evidence="3 7" id="KW-0805">Transcription regulation</keyword>
<dbReference type="FunFam" id="1.20.120.1810:FF:000003">
    <property type="entry name" value="RNA polymerase sigma factor"/>
    <property type="match status" value="1"/>
</dbReference>
<evidence type="ECO:0000256" key="6">
    <source>
        <dbReference type="ARBA" id="ARBA00023163"/>
    </source>
</evidence>
<accession>A0A2W0HAV9</accession>